<dbReference type="InterPro" id="IPR019775">
    <property type="entry name" value="WD40_repeat_CS"/>
</dbReference>
<keyword evidence="2 4" id="KW-0853">WD repeat</keyword>
<dbReference type="InterPro" id="IPR015943">
    <property type="entry name" value="WD40/YVTN_repeat-like_dom_sf"/>
</dbReference>
<dbReference type="Pfam" id="PF00400">
    <property type="entry name" value="WD40"/>
    <property type="match status" value="1"/>
</dbReference>
<evidence type="ECO:0000256" key="4">
    <source>
        <dbReference type="PROSITE-ProRule" id="PRU00221"/>
    </source>
</evidence>
<protein>
    <submittedName>
        <fullName evidence="7">Uncharacterized protein</fullName>
    </submittedName>
</protein>
<dbReference type="EMBL" id="JAIWYP010000004">
    <property type="protein sequence ID" value="KAH3843180.1"/>
    <property type="molecule type" value="Genomic_DNA"/>
</dbReference>
<keyword evidence="8" id="KW-1185">Reference proteome</keyword>
<dbReference type="AlphaFoldDB" id="A0A9D4QUZ4"/>
<dbReference type="PANTHER" id="PTHR44019">
    <property type="entry name" value="WD REPEAT-CONTAINING PROTEIN 55"/>
    <property type="match status" value="1"/>
</dbReference>
<accession>A0A9D4QUZ4</accession>
<evidence type="ECO:0000256" key="2">
    <source>
        <dbReference type="ARBA" id="ARBA00022574"/>
    </source>
</evidence>
<feature type="region of interest" description="Disordered" evidence="5">
    <location>
        <begin position="172"/>
        <end position="212"/>
    </location>
</feature>
<comment type="caution">
    <text evidence="7">The sequence shown here is derived from an EMBL/GenBank/DDBJ whole genome shotgun (WGS) entry which is preliminary data.</text>
</comment>
<dbReference type="SMART" id="SM00320">
    <property type="entry name" value="WD40"/>
    <property type="match status" value="2"/>
</dbReference>
<dbReference type="Proteomes" id="UP000828390">
    <property type="component" value="Unassembled WGS sequence"/>
</dbReference>
<evidence type="ECO:0000256" key="6">
    <source>
        <dbReference type="SAM" id="SignalP"/>
    </source>
</evidence>
<comment type="similarity">
    <text evidence="1">Belongs to the WD repeat WDR55 family.</text>
</comment>
<dbReference type="Gene3D" id="2.130.10.10">
    <property type="entry name" value="YVTN repeat-like/Quinoprotein amine dehydrogenase"/>
    <property type="match status" value="1"/>
</dbReference>
<dbReference type="PANTHER" id="PTHR44019:SF20">
    <property type="entry name" value="WD REPEAT-CONTAINING PROTEIN 55"/>
    <property type="match status" value="1"/>
</dbReference>
<evidence type="ECO:0000256" key="5">
    <source>
        <dbReference type="SAM" id="MobiDB-lite"/>
    </source>
</evidence>
<keyword evidence="6" id="KW-0732">Signal</keyword>
<dbReference type="InterPro" id="IPR036322">
    <property type="entry name" value="WD40_repeat_dom_sf"/>
</dbReference>
<name>A0A9D4QUZ4_DREPO</name>
<evidence type="ECO:0000256" key="3">
    <source>
        <dbReference type="ARBA" id="ARBA00022737"/>
    </source>
</evidence>
<feature type="compositionally biased region" description="Acidic residues" evidence="5">
    <location>
        <begin position="189"/>
        <end position="212"/>
    </location>
</feature>
<feature type="repeat" description="WD" evidence="4">
    <location>
        <begin position="113"/>
        <end position="147"/>
    </location>
</feature>
<dbReference type="InterPro" id="IPR001680">
    <property type="entry name" value="WD40_rpt"/>
</dbReference>
<feature type="chain" id="PRO_5038985601" evidence="6">
    <location>
        <begin position="18"/>
        <end position="212"/>
    </location>
</feature>
<evidence type="ECO:0000313" key="7">
    <source>
        <dbReference type="EMBL" id="KAH3843180.1"/>
    </source>
</evidence>
<evidence type="ECO:0000313" key="8">
    <source>
        <dbReference type="Proteomes" id="UP000828390"/>
    </source>
</evidence>
<feature type="signal peptide" evidence="6">
    <location>
        <begin position="1"/>
        <end position="17"/>
    </location>
</feature>
<reference evidence="7" key="1">
    <citation type="journal article" date="2019" name="bioRxiv">
        <title>The Genome of the Zebra Mussel, Dreissena polymorpha: A Resource for Invasive Species Research.</title>
        <authorList>
            <person name="McCartney M.A."/>
            <person name="Auch B."/>
            <person name="Kono T."/>
            <person name="Mallez S."/>
            <person name="Zhang Y."/>
            <person name="Obille A."/>
            <person name="Becker A."/>
            <person name="Abrahante J.E."/>
            <person name="Garbe J."/>
            <person name="Badalamenti J.P."/>
            <person name="Herman A."/>
            <person name="Mangelson H."/>
            <person name="Liachko I."/>
            <person name="Sullivan S."/>
            <person name="Sone E.D."/>
            <person name="Koren S."/>
            <person name="Silverstein K.A.T."/>
            <person name="Beckman K.B."/>
            <person name="Gohl D.M."/>
        </authorList>
    </citation>
    <scope>NUCLEOTIDE SEQUENCE</scope>
    <source>
        <strain evidence="7">Duluth1</strain>
        <tissue evidence="7">Whole animal</tissue>
    </source>
</reference>
<keyword evidence="3" id="KW-0677">Repeat</keyword>
<sequence length="212" mass="23755">MKVWLNLKLFQLGLLTSLYQYQDKRGATHHCKPTSGQKVVCGCGEGELNIFTWGEWGNMSDRFPGHPMSVDCMVPLTQDIICTGSMDGKIRAVNILPNRFIGVVGEHQGGLPVENLSLSRDKKLLASCSHDQKIKFWNVEDVQSEMVDASKRAKKADKNKFLASSDKSDFFADLAEDEKQDEDAGHSEDNEDYDSDDDSEEEEDDDGNDDKE</sequence>
<evidence type="ECO:0000256" key="1">
    <source>
        <dbReference type="ARBA" id="ARBA00007625"/>
    </source>
</evidence>
<dbReference type="InterPro" id="IPR050505">
    <property type="entry name" value="WDR55/POC1"/>
</dbReference>
<dbReference type="PROSITE" id="PS50082">
    <property type="entry name" value="WD_REPEATS_2"/>
    <property type="match status" value="1"/>
</dbReference>
<proteinExistence type="inferred from homology"/>
<reference evidence="7" key="2">
    <citation type="submission" date="2020-11" db="EMBL/GenBank/DDBJ databases">
        <authorList>
            <person name="McCartney M.A."/>
            <person name="Auch B."/>
            <person name="Kono T."/>
            <person name="Mallez S."/>
            <person name="Becker A."/>
            <person name="Gohl D.M."/>
            <person name="Silverstein K.A.T."/>
            <person name="Koren S."/>
            <person name="Bechman K.B."/>
            <person name="Herman A."/>
            <person name="Abrahante J.E."/>
            <person name="Garbe J."/>
        </authorList>
    </citation>
    <scope>NUCLEOTIDE SEQUENCE</scope>
    <source>
        <strain evidence="7">Duluth1</strain>
        <tissue evidence="7">Whole animal</tissue>
    </source>
</reference>
<gene>
    <name evidence="7" type="ORF">DPMN_116690</name>
</gene>
<dbReference type="SUPFAM" id="SSF50978">
    <property type="entry name" value="WD40 repeat-like"/>
    <property type="match status" value="1"/>
</dbReference>
<dbReference type="PROSITE" id="PS00678">
    <property type="entry name" value="WD_REPEATS_1"/>
    <property type="match status" value="1"/>
</dbReference>
<organism evidence="7 8">
    <name type="scientific">Dreissena polymorpha</name>
    <name type="common">Zebra mussel</name>
    <name type="synonym">Mytilus polymorpha</name>
    <dbReference type="NCBI Taxonomy" id="45954"/>
    <lineage>
        <taxon>Eukaryota</taxon>
        <taxon>Metazoa</taxon>
        <taxon>Spiralia</taxon>
        <taxon>Lophotrochozoa</taxon>
        <taxon>Mollusca</taxon>
        <taxon>Bivalvia</taxon>
        <taxon>Autobranchia</taxon>
        <taxon>Heteroconchia</taxon>
        <taxon>Euheterodonta</taxon>
        <taxon>Imparidentia</taxon>
        <taxon>Neoheterodontei</taxon>
        <taxon>Myida</taxon>
        <taxon>Dreissenoidea</taxon>
        <taxon>Dreissenidae</taxon>
        <taxon>Dreissena</taxon>
    </lineage>
</organism>